<accession>A0A7U6LAF3</accession>
<feature type="region of interest" description="Disordered" evidence="2">
    <location>
        <begin position="141"/>
        <end position="168"/>
    </location>
</feature>
<dbReference type="RefSeq" id="WP_018497992.1">
    <property type="nucleotide sequence ID" value="NZ_AP019829.2"/>
</dbReference>
<dbReference type="InterPro" id="IPR007607">
    <property type="entry name" value="BacA/B"/>
</dbReference>
<dbReference type="KEGG" id="lwd:JCM16777_1060"/>
<dbReference type="Pfam" id="PF04519">
    <property type="entry name" value="Bactofilin"/>
    <property type="match status" value="1"/>
</dbReference>
<reference evidence="3 4" key="1">
    <citation type="submission" date="2019-07" db="EMBL/GenBank/DDBJ databases">
        <title>Complete Genome Sequence of Leptotrichia wadei Strain JCM16777.</title>
        <authorList>
            <person name="Watanabe S."/>
            <person name="Cui L."/>
        </authorList>
    </citation>
    <scope>NUCLEOTIDE SEQUENCE [LARGE SCALE GENOMIC DNA]</scope>
    <source>
        <strain evidence="3 4">JCM16777</strain>
    </source>
</reference>
<sequence length="168" mass="18247">MALFSSEKKSKEKRENEGLNRQFSANNDENTNGISTISMETTITGTIETNSVFNMEGVLNGDIKGNKLIHVGKTGQVKGNITAETVVVDGEVSGEIIADKVEIGNTGKVYATITSAVFVIQEGGLFEGRKKIKIALIKEEDGKGKKENKKVEEKPKVETAEKKNSKEL</sequence>
<dbReference type="GeneID" id="84804392"/>
<dbReference type="EMBL" id="AP019829">
    <property type="protein sequence ID" value="BBM42810.1"/>
    <property type="molecule type" value="Genomic_DNA"/>
</dbReference>
<feature type="compositionally biased region" description="Polar residues" evidence="2">
    <location>
        <begin position="19"/>
        <end position="33"/>
    </location>
</feature>
<dbReference type="AlphaFoldDB" id="A0A7U6LAF3"/>
<organism evidence="3 4">
    <name type="scientific">Leptotrichia wadei</name>
    <dbReference type="NCBI Taxonomy" id="157687"/>
    <lineage>
        <taxon>Bacteria</taxon>
        <taxon>Fusobacteriati</taxon>
        <taxon>Fusobacteriota</taxon>
        <taxon>Fusobacteriia</taxon>
        <taxon>Fusobacteriales</taxon>
        <taxon>Leptotrichiaceae</taxon>
        <taxon>Leptotrichia</taxon>
    </lineage>
</organism>
<evidence type="ECO:0008006" key="5">
    <source>
        <dbReference type="Google" id="ProtNLM"/>
    </source>
</evidence>
<evidence type="ECO:0000256" key="2">
    <source>
        <dbReference type="SAM" id="MobiDB-lite"/>
    </source>
</evidence>
<dbReference type="PANTHER" id="PTHR35024">
    <property type="entry name" value="HYPOTHETICAL CYTOSOLIC PROTEIN"/>
    <property type="match status" value="1"/>
</dbReference>
<evidence type="ECO:0000313" key="3">
    <source>
        <dbReference type="EMBL" id="BBM42810.1"/>
    </source>
</evidence>
<dbReference type="PANTHER" id="PTHR35024:SF4">
    <property type="entry name" value="POLYMER-FORMING CYTOSKELETAL PROTEIN"/>
    <property type="match status" value="1"/>
</dbReference>
<gene>
    <name evidence="3" type="ORF">JCM16777_1060</name>
</gene>
<dbReference type="Proteomes" id="UP000321943">
    <property type="component" value="Chromosome"/>
</dbReference>
<feature type="compositionally biased region" description="Basic and acidic residues" evidence="2">
    <location>
        <begin position="1"/>
        <end position="18"/>
    </location>
</feature>
<proteinExistence type="inferred from homology"/>
<comment type="similarity">
    <text evidence="1">Belongs to the bactofilin family.</text>
</comment>
<protein>
    <recommendedName>
        <fullName evidence="5">Polymer-forming cytoskeletal protein</fullName>
    </recommendedName>
</protein>
<evidence type="ECO:0000313" key="4">
    <source>
        <dbReference type="Proteomes" id="UP000321943"/>
    </source>
</evidence>
<feature type="region of interest" description="Disordered" evidence="2">
    <location>
        <begin position="1"/>
        <end position="33"/>
    </location>
</feature>
<name>A0A7U6LAF3_9FUSO</name>
<evidence type="ECO:0000256" key="1">
    <source>
        <dbReference type="ARBA" id="ARBA00044755"/>
    </source>
</evidence>